<dbReference type="PANTHER" id="PTHR42924">
    <property type="entry name" value="EXONUCLEASE"/>
    <property type="match status" value="1"/>
</dbReference>
<dbReference type="CDD" id="cd07438">
    <property type="entry name" value="PHP_HisPPase_AMP"/>
    <property type="match status" value="1"/>
</dbReference>
<dbReference type="GO" id="GO:0004534">
    <property type="term" value="F:5'-3' RNA exonuclease activity"/>
    <property type="evidence" value="ECO:0007669"/>
    <property type="project" value="TreeGrafter"/>
</dbReference>
<dbReference type="Proteomes" id="UP000514720">
    <property type="component" value="Chromosome"/>
</dbReference>
<evidence type="ECO:0000313" key="2">
    <source>
        <dbReference type="EMBL" id="QMS84571.1"/>
    </source>
</evidence>
<evidence type="ECO:0000313" key="3">
    <source>
        <dbReference type="Proteomes" id="UP000514720"/>
    </source>
</evidence>
<evidence type="ECO:0000259" key="1">
    <source>
        <dbReference type="SMART" id="SM00481"/>
    </source>
</evidence>
<dbReference type="Pfam" id="PF02811">
    <property type="entry name" value="PHP"/>
    <property type="match status" value="1"/>
</dbReference>
<dbReference type="PANTHER" id="PTHR42924:SF3">
    <property type="entry name" value="POLYMERASE_HISTIDINOL PHOSPHATASE N-TERMINAL DOMAIN-CONTAINING PROTEIN"/>
    <property type="match status" value="1"/>
</dbReference>
<dbReference type="Gene3D" id="1.10.150.650">
    <property type="match status" value="1"/>
</dbReference>
<dbReference type="InterPro" id="IPR016195">
    <property type="entry name" value="Pol/histidinol_Pase-like"/>
</dbReference>
<proteinExistence type="predicted"/>
<dbReference type="SMART" id="SM00481">
    <property type="entry name" value="POLIIIAc"/>
    <property type="match status" value="1"/>
</dbReference>
<dbReference type="SUPFAM" id="SSF89550">
    <property type="entry name" value="PHP domain-like"/>
    <property type="match status" value="1"/>
</dbReference>
<dbReference type="GO" id="GO:0035312">
    <property type="term" value="F:5'-3' DNA exonuclease activity"/>
    <property type="evidence" value="ECO:0007669"/>
    <property type="project" value="TreeGrafter"/>
</dbReference>
<accession>A0A7L7KP65</accession>
<dbReference type="InterPro" id="IPR004013">
    <property type="entry name" value="PHP_dom"/>
</dbReference>
<dbReference type="InterPro" id="IPR052018">
    <property type="entry name" value="PHP_domain"/>
</dbReference>
<dbReference type="InterPro" id="IPR003141">
    <property type="entry name" value="Pol/His_phosphatase_N"/>
</dbReference>
<gene>
    <name evidence="2" type="ORF">G4Z02_02005</name>
</gene>
<dbReference type="RefSeq" id="WP_258878187.1">
    <property type="nucleotide sequence ID" value="NZ_CP048914.1"/>
</dbReference>
<dbReference type="AlphaFoldDB" id="A0A7L7KP65"/>
<sequence>MKADLHMHTTYSDGRLDPKTVIKRAQQAGMDYIAITDHDTVGDVDAMVEYGHQIGIEVIPGIELSTLYQGKSVHVLGYFRDDSYHHPTMLAYYKDIKTKREKRAKRIIAKLKDYHNIYITYDEVYQNAQGIIARPHIAKAIIDRYPDYNHDRVFDELIGDHCKAYEPSVELPLSDGIQLLRKFNCVVVLAHPTLLKPHIKEAVLTHDYDGLEATYYRNKDGEEAFFTELATSRGMIITGGSDFHGIKNDSKHGDIGDIYIEGDDLDAFLNLLKKSRL</sequence>
<organism evidence="2 3">
    <name type="scientific">Candidatus Xianfuyuplasma coldseepsis</name>
    <dbReference type="NCBI Taxonomy" id="2782163"/>
    <lineage>
        <taxon>Bacteria</taxon>
        <taxon>Bacillati</taxon>
        <taxon>Mycoplasmatota</taxon>
        <taxon>Mollicutes</taxon>
        <taxon>Candidatus Izemoplasmatales</taxon>
        <taxon>Candidatus Izemoplasmataceae</taxon>
        <taxon>Candidatus Xianfuyuplasma</taxon>
    </lineage>
</organism>
<feature type="domain" description="Polymerase/histidinol phosphatase N-terminal" evidence="1">
    <location>
        <begin position="3"/>
        <end position="68"/>
    </location>
</feature>
<name>A0A7L7KP65_9MOLU</name>
<dbReference type="EMBL" id="CP048914">
    <property type="protein sequence ID" value="QMS84571.1"/>
    <property type="molecule type" value="Genomic_DNA"/>
</dbReference>
<dbReference type="Gene3D" id="3.20.20.140">
    <property type="entry name" value="Metal-dependent hydrolases"/>
    <property type="match status" value="1"/>
</dbReference>
<dbReference type="KEGG" id="xcl:G4Z02_02005"/>
<keyword evidence="3" id="KW-1185">Reference proteome</keyword>
<protein>
    <submittedName>
        <fullName evidence="2">PHP domain-containing protein</fullName>
    </submittedName>
</protein>
<reference evidence="2 3" key="1">
    <citation type="submission" date="2020-02" db="EMBL/GenBank/DDBJ databases">
        <authorList>
            <person name="Zheng R.K."/>
            <person name="Sun C.M."/>
        </authorList>
    </citation>
    <scope>NUCLEOTIDE SEQUENCE [LARGE SCALE GENOMIC DNA]</scope>
    <source>
        <strain evidence="3">zrk13</strain>
    </source>
</reference>